<evidence type="ECO:0000313" key="6">
    <source>
        <dbReference type="EMBL" id="KAK7726614.1"/>
    </source>
</evidence>
<dbReference type="InterPro" id="IPR050723">
    <property type="entry name" value="CFA/CMAS"/>
</dbReference>
<evidence type="ECO:0000313" key="7">
    <source>
        <dbReference type="Proteomes" id="UP001430848"/>
    </source>
</evidence>
<accession>A0ABR1P542</accession>
<dbReference type="Pfam" id="PF02353">
    <property type="entry name" value="CMAS"/>
    <property type="match status" value="1"/>
</dbReference>
<keyword evidence="3" id="KW-0808">Transferase</keyword>
<evidence type="ECO:0000256" key="5">
    <source>
        <dbReference type="ARBA" id="ARBA00023098"/>
    </source>
</evidence>
<sequence>MAASYLIPILNRLSCTTSIPRRLVLNSFSDVKSGALRVETIDGEIITLGQMRSADRTPSITIHNDLFWARVLLFGDLGFAESYLFHEISSDDLTAVFEFFISNSSATNKPAAAGLWSWLFEKPFRAMFGRSNDIRNAQRNAKAHYSRSNEMFSSFLSPDMTYSAPIWLPKSDPGSQSETLEDAQVRKLQYALRQTRVQASDHVLEIGTGWGSFAIMAARTTGCRVTTVTPSDEQKRLAEERIRDAGVEGRVEVLKADYRELDGLGSFDKIVSIEMIEHVGHDFLGIFFECMDRYLKVEGGIGYFQCITIPETRYERYRRGEDFIKKYIFPGGHLPTVSGLVAGINRGSRGKLIVEEIKSIGAHYPRALRSWRESFLANFELRIVPALRRSEPEMTVAEMDLFRRQWEVSKRSQMSVRPRLTDSMQYYFSYCEAGFKTKSLGNVSITVGRENCVALLDDP</sequence>
<dbReference type="PANTHER" id="PTHR43667:SF2">
    <property type="entry name" value="FATTY ACID C-METHYL TRANSFERASE"/>
    <property type="match status" value="1"/>
</dbReference>
<dbReference type="Proteomes" id="UP001430848">
    <property type="component" value="Unassembled WGS sequence"/>
</dbReference>
<reference evidence="6 7" key="1">
    <citation type="submission" date="2024-02" db="EMBL/GenBank/DDBJ databases">
        <title>De novo assembly and annotation of 12 fungi associated with fruit tree decline syndrome in Ontario, Canada.</title>
        <authorList>
            <person name="Sulman M."/>
            <person name="Ellouze W."/>
            <person name="Ilyukhin E."/>
        </authorList>
    </citation>
    <scope>NUCLEOTIDE SEQUENCE [LARGE SCALE GENOMIC DNA]</scope>
    <source>
        <strain evidence="6 7">M169</strain>
    </source>
</reference>
<organism evidence="6 7">
    <name type="scientific">Diaporthe eres</name>
    <name type="common">Phomopsis oblonga</name>
    <dbReference type="NCBI Taxonomy" id="83184"/>
    <lineage>
        <taxon>Eukaryota</taxon>
        <taxon>Fungi</taxon>
        <taxon>Dikarya</taxon>
        <taxon>Ascomycota</taxon>
        <taxon>Pezizomycotina</taxon>
        <taxon>Sordariomycetes</taxon>
        <taxon>Sordariomycetidae</taxon>
        <taxon>Diaporthales</taxon>
        <taxon>Diaporthaceae</taxon>
        <taxon>Diaporthe</taxon>
        <taxon>Diaporthe eres species complex</taxon>
    </lineage>
</organism>
<dbReference type="EMBL" id="JAKNSF020000042">
    <property type="protein sequence ID" value="KAK7726614.1"/>
    <property type="molecule type" value="Genomic_DNA"/>
</dbReference>
<keyword evidence="2" id="KW-0489">Methyltransferase</keyword>
<keyword evidence="4" id="KW-0949">S-adenosyl-L-methionine</keyword>
<evidence type="ECO:0008006" key="8">
    <source>
        <dbReference type="Google" id="ProtNLM"/>
    </source>
</evidence>
<protein>
    <recommendedName>
        <fullName evidence="8">Cyclopropane-fatty-acyl-phospholipid synthase</fullName>
    </recommendedName>
</protein>
<gene>
    <name evidence="6" type="ORF">SLS63_007583</name>
</gene>
<dbReference type="PANTHER" id="PTHR43667">
    <property type="entry name" value="CYCLOPROPANE-FATTY-ACYL-PHOSPHOLIPID SYNTHASE"/>
    <property type="match status" value="1"/>
</dbReference>
<name>A0ABR1P542_DIAER</name>
<dbReference type="InterPro" id="IPR003333">
    <property type="entry name" value="CMAS"/>
</dbReference>
<dbReference type="PIRSF" id="PIRSF003085">
    <property type="entry name" value="CMAS"/>
    <property type="match status" value="1"/>
</dbReference>
<proteinExistence type="inferred from homology"/>
<dbReference type="InterPro" id="IPR029063">
    <property type="entry name" value="SAM-dependent_MTases_sf"/>
</dbReference>
<dbReference type="CDD" id="cd02440">
    <property type="entry name" value="AdoMet_MTases"/>
    <property type="match status" value="1"/>
</dbReference>
<comment type="similarity">
    <text evidence="1">Belongs to the CFA/CMAS family.</text>
</comment>
<evidence type="ECO:0000256" key="1">
    <source>
        <dbReference type="ARBA" id="ARBA00010815"/>
    </source>
</evidence>
<evidence type="ECO:0000256" key="3">
    <source>
        <dbReference type="ARBA" id="ARBA00022679"/>
    </source>
</evidence>
<evidence type="ECO:0000256" key="2">
    <source>
        <dbReference type="ARBA" id="ARBA00022603"/>
    </source>
</evidence>
<comment type="caution">
    <text evidence="6">The sequence shown here is derived from an EMBL/GenBank/DDBJ whole genome shotgun (WGS) entry which is preliminary data.</text>
</comment>
<evidence type="ECO:0000256" key="4">
    <source>
        <dbReference type="ARBA" id="ARBA00022691"/>
    </source>
</evidence>
<dbReference type="SUPFAM" id="SSF53335">
    <property type="entry name" value="S-adenosyl-L-methionine-dependent methyltransferases"/>
    <property type="match status" value="1"/>
</dbReference>
<keyword evidence="5" id="KW-0443">Lipid metabolism</keyword>
<keyword evidence="7" id="KW-1185">Reference proteome</keyword>
<dbReference type="Gene3D" id="3.40.50.150">
    <property type="entry name" value="Vaccinia Virus protein VP39"/>
    <property type="match status" value="1"/>
</dbReference>